<feature type="region of interest" description="Disordered" evidence="1">
    <location>
        <begin position="1"/>
        <end position="189"/>
    </location>
</feature>
<feature type="compositionally biased region" description="Low complexity" evidence="1">
    <location>
        <begin position="76"/>
        <end position="93"/>
    </location>
</feature>
<feature type="transmembrane region" description="Helical" evidence="2">
    <location>
        <begin position="320"/>
        <end position="340"/>
    </location>
</feature>
<dbReference type="Pfam" id="PF13367">
    <property type="entry name" value="PrsW-protease"/>
    <property type="match status" value="1"/>
</dbReference>
<feature type="transmembrane region" description="Helical" evidence="2">
    <location>
        <begin position="352"/>
        <end position="372"/>
    </location>
</feature>
<feature type="transmembrane region" description="Helical" evidence="2">
    <location>
        <begin position="453"/>
        <end position="476"/>
    </location>
</feature>
<evidence type="ECO:0000256" key="1">
    <source>
        <dbReference type="SAM" id="MobiDB-lite"/>
    </source>
</evidence>
<feature type="transmembrane region" description="Helical" evidence="2">
    <location>
        <begin position="210"/>
        <end position="236"/>
    </location>
</feature>
<dbReference type="PANTHER" id="PTHR36844:SF1">
    <property type="entry name" value="PROTEASE PRSW"/>
    <property type="match status" value="1"/>
</dbReference>
<feature type="compositionally biased region" description="Low complexity" evidence="1">
    <location>
        <begin position="101"/>
        <end position="118"/>
    </location>
</feature>
<dbReference type="AlphaFoldDB" id="A0A4P2Q4B1"/>
<feature type="transmembrane region" description="Helical" evidence="2">
    <location>
        <begin position="392"/>
        <end position="411"/>
    </location>
</feature>
<evidence type="ECO:0000313" key="4">
    <source>
        <dbReference type="Proteomes" id="UP000295781"/>
    </source>
</evidence>
<feature type="compositionally biased region" description="Basic and acidic residues" evidence="1">
    <location>
        <begin position="20"/>
        <end position="29"/>
    </location>
</feature>
<evidence type="ECO:0000256" key="2">
    <source>
        <dbReference type="SAM" id="Phobius"/>
    </source>
</evidence>
<proteinExistence type="predicted"/>
<feature type="compositionally biased region" description="Pro residues" evidence="1">
    <location>
        <begin position="119"/>
        <end position="140"/>
    </location>
</feature>
<dbReference type="GO" id="GO:0008233">
    <property type="term" value="F:peptidase activity"/>
    <property type="evidence" value="ECO:0007669"/>
    <property type="project" value="InterPro"/>
</dbReference>
<dbReference type="EMBL" id="CP012670">
    <property type="protein sequence ID" value="AUX24214.1"/>
    <property type="molecule type" value="Genomic_DNA"/>
</dbReference>
<feature type="transmembrane region" description="Helical" evidence="2">
    <location>
        <begin position="242"/>
        <end position="263"/>
    </location>
</feature>
<feature type="transmembrane region" description="Helical" evidence="2">
    <location>
        <begin position="418"/>
        <end position="441"/>
    </location>
</feature>
<dbReference type="Proteomes" id="UP000295781">
    <property type="component" value="Chromosome"/>
</dbReference>
<name>A0A4P2Q4B1_SORCE</name>
<protein>
    <recommendedName>
        <fullName evidence="5">PrsW family intramembrane metalloprotease</fullName>
    </recommendedName>
</protein>
<organism evidence="3 4">
    <name type="scientific">Sorangium cellulosum</name>
    <name type="common">Polyangium cellulosum</name>
    <dbReference type="NCBI Taxonomy" id="56"/>
    <lineage>
        <taxon>Bacteria</taxon>
        <taxon>Pseudomonadati</taxon>
        <taxon>Myxococcota</taxon>
        <taxon>Polyangia</taxon>
        <taxon>Polyangiales</taxon>
        <taxon>Polyangiaceae</taxon>
        <taxon>Sorangium</taxon>
    </lineage>
</organism>
<reference evidence="3 4" key="1">
    <citation type="submission" date="2015-09" db="EMBL/GenBank/DDBJ databases">
        <title>Sorangium comparison.</title>
        <authorList>
            <person name="Zaburannyi N."/>
            <person name="Bunk B."/>
            <person name="Overmann J."/>
            <person name="Mueller R."/>
        </authorList>
    </citation>
    <scope>NUCLEOTIDE SEQUENCE [LARGE SCALE GENOMIC DNA]</scope>
    <source>
        <strain evidence="3 4">So ceGT47</strain>
    </source>
</reference>
<dbReference type="InterPro" id="IPR026898">
    <property type="entry name" value="PrsW"/>
</dbReference>
<gene>
    <name evidence="3" type="ORF">SOCEGT47_047510</name>
</gene>
<evidence type="ECO:0008006" key="5">
    <source>
        <dbReference type="Google" id="ProtNLM"/>
    </source>
</evidence>
<keyword evidence="2" id="KW-0812">Transmembrane</keyword>
<feature type="compositionally biased region" description="Pro residues" evidence="1">
    <location>
        <begin position="63"/>
        <end position="75"/>
    </location>
</feature>
<dbReference type="PANTHER" id="PTHR36844">
    <property type="entry name" value="PROTEASE PRSW"/>
    <property type="match status" value="1"/>
</dbReference>
<feature type="transmembrane region" description="Helical" evidence="2">
    <location>
        <begin position="275"/>
        <end position="300"/>
    </location>
</feature>
<evidence type="ECO:0000313" key="3">
    <source>
        <dbReference type="EMBL" id="AUX24214.1"/>
    </source>
</evidence>
<keyword evidence="2" id="KW-0472">Membrane</keyword>
<keyword evidence="2" id="KW-1133">Transmembrane helix</keyword>
<sequence>MNHPRGHRPDSPGTPQQPRPAERPGEHAHGGGQVPVGAPAQGAWPAPSGPPAHWQADRGPVPQGVPPQGHPPQGHPPHWAGPQGHPPHWAGPQGHPPQGHPPHWAGPQGHPPHWAGPQGHPPQGIPPQGHPPRGIPPQGHPPQGHGSPGGAPMPAYGGQPQRGAPVPPGPPLRPVLAPHLTPLPQPGHVHPLPGYPAVVRKPDPDRRRRLAGLWLWAMGILAGAVLNVVFALLGVLGAEGDMLGAMVVGALFAFPPLAIYLFVPTIIDRFDPEPWWCLLMAFLWGALAATGFSIVINTVVHAGVAASFGAPMGELVSASISAPFAEELWKGLGVFGFFYFLRREFDGIVDGIIYATFCALGFAAVENVLYYARAAMQGSDVLAGTFVLRGVFTPWLHPLFTSMTGIGFGLARESSRTWVRIAAPIGGYLLGVALHAVWNFLPTALGRAMGEVFIPWLLLWLCFVAAFFGIIVALVIRKGWVIRDHLRDEVALGMLTQDELELVCSPIGRLRCTLGWRGATGRSFIRAGARLALSKWHTARAMRGNNRTLSADFIAPLRQEIAQLRQALLARAPR</sequence>
<accession>A0A4P2Q4B1</accession>